<keyword evidence="3" id="KW-1185">Reference proteome</keyword>
<feature type="compositionally biased region" description="Polar residues" evidence="1">
    <location>
        <begin position="44"/>
        <end position="54"/>
    </location>
</feature>
<dbReference type="KEGG" id="ccp:CHC_T00004845001"/>
<evidence type="ECO:0000313" key="3">
    <source>
        <dbReference type="Proteomes" id="UP000012073"/>
    </source>
</evidence>
<accession>R7QET3</accession>
<reference evidence="3" key="1">
    <citation type="journal article" date="2013" name="Proc. Natl. Acad. Sci. U.S.A.">
        <title>Genome structure and metabolic features in the red seaweed Chondrus crispus shed light on evolution of the Archaeplastida.</title>
        <authorList>
            <person name="Collen J."/>
            <person name="Porcel B."/>
            <person name="Carre W."/>
            <person name="Ball S.G."/>
            <person name="Chaparro C."/>
            <person name="Tonon T."/>
            <person name="Barbeyron T."/>
            <person name="Michel G."/>
            <person name="Noel B."/>
            <person name="Valentin K."/>
            <person name="Elias M."/>
            <person name="Artiguenave F."/>
            <person name="Arun A."/>
            <person name="Aury J.M."/>
            <person name="Barbosa-Neto J.F."/>
            <person name="Bothwell J.H."/>
            <person name="Bouget F.Y."/>
            <person name="Brillet L."/>
            <person name="Cabello-Hurtado F."/>
            <person name="Capella-Gutierrez S."/>
            <person name="Charrier B."/>
            <person name="Cladiere L."/>
            <person name="Cock J.M."/>
            <person name="Coelho S.M."/>
            <person name="Colleoni C."/>
            <person name="Czjzek M."/>
            <person name="Da Silva C."/>
            <person name="Delage L."/>
            <person name="Denoeud F."/>
            <person name="Deschamps P."/>
            <person name="Dittami S.M."/>
            <person name="Gabaldon T."/>
            <person name="Gachon C.M."/>
            <person name="Groisillier A."/>
            <person name="Herve C."/>
            <person name="Jabbari K."/>
            <person name="Katinka M."/>
            <person name="Kloareg B."/>
            <person name="Kowalczyk N."/>
            <person name="Labadie K."/>
            <person name="Leblanc C."/>
            <person name="Lopez P.J."/>
            <person name="McLachlan D.H."/>
            <person name="Meslet-Cladiere L."/>
            <person name="Moustafa A."/>
            <person name="Nehr Z."/>
            <person name="Nyvall Collen P."/>
            <person name="Panaud O."/>
            <person name="Partensky F."/>
            <person name="Poulain J."/>
            <person name="Rensing S.A."/>
            <person name="Rousvoal S."/>
            <person name="Samson G."/>
            <person name="Symeonidi A."/>
            <person name="Weissenbach J."/>
            <person name="Zambounis A."/>
            <person name="Wincker P."/>
            <person name="Boyen C."/>
        </authorList>
    </citation>
    <scope>NUCLEOTIDE SEQUENCE [LARGE SCALE GENOMIC DNA]</scope>
    <source>
        <strain evidence="3">cv. Stackhouse</strain>
    </source>
</reference>
<dbReference type="GeneID" id="17324136"/>
<proteinExistence type="predicted"/>
<protein>
    <submittedName>
        <fullName evidence="2">Uncharacterized protein</fullName>
    </submittedName>
</protein>
<dbReference type="Proteomes" id="UP000012073">
    <property type="component" value="Unassembled WGS sequence"/>
</dbReference>
<dbReference type="RefSeq" id="XP_005716403.1">
    <property type="nucleotide sequence ID" value="XM_005716346.1"/>
</dbReference>
<sequence length="67" mass="7254">MYTSIVCFYVPPTAGGRDSELLAKKPDTTIYTHEVATEKKLDETSQGAGITYSNPGRPGAAPYPHRP</sequence>
<evidence type="ECO:0000256" key="1">
    <source>
        <dbReference type="SAM" id="MobiDB-lite"/>
    </source>
</evidence>
<name>R7QET3_CHOCR</name>
<organism evidence="2 3">
    <name type="scientific">Chondrus crispus</name>
    <name type="common">Carrageen Irish moss</name>
    <name type="synonym">Polymorpha crispa</name>
    <dbReference type="NCBI Taxonomy" id="2769"/>
    <lineage>
        <taxon>Eukaryota</taxon>
        <taxon>Rhodophyta</taxon>
        <taxon>Florideophyceae</taxon>
        <taxon>Rhodymeniophycidae</taxon>
        <taxon>Gigartinales</taxon>
        <taxon>Gigartinaceae</taxon>
        <taxon>Chondrus</taxon>
    </lineage>
</organism>
<dbReference type="AlphaFoldDB" id="R7QET3"/>
<dbReference type="EMBL" id="HG001791">
    <property type="protein sequence ID" value="CDF36584.1"/>
    <property type="molecule type" value="Genomic_DNA"/>
</dbReference>
<dbReference type="Gramene" id="CDF36584">
    <property type="protein sequence ID" value="CDF36584"/>
    <property type="gene ID" value="CHC_T00004845001"/>
</dbReference>
<feature type="region of interest" description="Disordered" evidence="1">
    <location>
        <begin position="39"/>
        <end position="67"/>
    </location>
</feature>
<gene>
    <name evidence="2" type="ORF">CHC_T00004845001</name>
</gene>
<evidence type="ECO:0000313" key="2">
    <source>
        <dbReference type="EMBL" id="CDF36584.1"/>
    </source>
</evidence>